<comment type="similarity">
    <text evidence="1">Belongs to the RelB/DinJ antitoxin family.</text>
</comment>
<reference evidence="3 4" key="1">
    <citation type="submission" date="2017-02" db="EMBL/GenBank/DDBJ databases">
        <title>Draft genome sequence of Haemophilus paracuniculus CCUG 43573 type strain.</title>
        <authorList>
            <person name="Engstrom-Jakobsson H."/>
            <person name="Salva-Serra F."/>
            <person name="Thorell K."/>
            <person name="Gonzales-Siles L."/>
            <person name="Karlsson R."/>
            <person name="Boulund F."/>
            <person name="Engstrand L."/>
            <person name="Kristiansson E."/>
            <person name="Moore E."/>
        </authorList>
    </citation>
    <scope>NUCLEOTIDE SEQUENCE [LARGE SCALE GENOMIC DNA]</scope>
    <source>
        <strain evidence="3 4">CCUG 43573</strain>
    </source>
</reference>
<dbReference type="EMBL" id="MUYA01000008">
    <property type="protein sequence ID" value="OOR98988.1"/>
    <property type="molecule type" value="Genomic_DNA"/>
</dbReference>
<dbReference type="GO" id="GO:0006351">
    <property type="term" value="P:DNA-templated transcription"/>
    <property type="evidence" value="ECO:0007669"/>
    <property type="project" value="TreeGrafter"/>
</dbReference>
<dbReference type="PANTHER" id="PTHR38781:SF1">
    <property type="entry name" value="ANTITOXIN DINJ-RELATED"/>
    <property type="match status" value="1"/>
</dbReference>
<name>A0A1T0ARM8_9PAST</name>
<evidence type="ECO:0000313" key="4">
    <source>
        <dbReference type="Proteomes" id="UP000190867"/>
    </source>
</evidence>
<dbReference type="Pfam" id="PF04221">
    <property type="entry name" value="RelB"/>
    <property type="match status" value="1"/>
</dbReference>
<dbReference type="GO" id="GO:0006355">
    <property type="term" value="P:regulation of DNA-templated transcription"/>
    <property type="evidence" value="ECO:0007669"/>
    <property type="project" value="InterPro"/>
</dbReference>
<evidence type="ECO:0008006" key="5">
    <source>
        <dbReference type="Google" id="ProtNLM"/>
    </source>
</evidence>
<sequence>MAETYVRARVDTQLKDNATALLETLGLSMSDFIRIALTRVVLEKGVPFEMKVPNDLTRAVMADIVARHEKEGELEGVLSPEEALNVLQQQ</sequence>
<dbReference type="InterPro" id="IPR013321">
    <property type="entry name" value="Arc_rbn_hlx_hlx"/>
</dbReference>
<keyword evidence="2" id="KW-1277">Toxin-antitoxin system</keyword>
<protein>
    <recommendedName>
        <fullName evidence="5">Damage-inducible protein J</fullName>
    </recommendedName>
</protein>
<organism evidence="3 4">
    <name type="scientific">Haemophilus paracuniculus</name>
    <dbReference type="NCBI Taxonomy" id="734"/>
    <lineage>
        <taxon>Bacteria</taxon>
        <taxon>Pseudomonadati</taxon>
        <taxon>Pseudomonadota</taxon>
        <taxon>Gammaproteobacteria</taxon>
        <taxon>Pasteurellales</taxon>
        <taxon>Pasteurellaceae</taxon>
        <taxon>Haemophilus</taxon>
    </lineage>
</organism>
<dbReference type="Proteomes" id="UP000190867">
    <property type="component" value="Unassembled WGS sequence"/>
</dbReference>
<dbReference type="AlphaFoldDB" id="A0A1T0ARM8"/>
<dbReference type="InterPro" id="IPR007337">
    <property type="entry name" value="RelB/DinJ"/>
</dbReference>
<accession>A0A1T0ARM8</accession>
<dbReference type="NCBIfam" id="TIGR02384">
    <property type="entry name" value="RelB_DinJ"/>
    <property type="match status" value="1"/>
</dbReference>
<evidence type="ECO:0000313" key="3">
    <source>
        <dbReference type="EMBL" id="OOR98988.1"/>
    </source>
</evidence>
<dbReference type="RefSeq" id="WP_078237135.1">
    <property type="nucleotide sequence ID" value="NZ_MUYA01000008.1"/>
</dbReference>
<dbReference type="OrthoDB" id="7221783at2"/>
<evidence type="ECO:0000256" key="1">
    <source>
        <dbReference type="ARBA" id="ARBA00010562"/>
    </source>
</evidence>
<keyword evidence="4" id="KW-1185">Reference proteome</keyword>
<dbReference type="STRING" id="734.B0187_06940"/>
<proteinExistence type="inferred from homology"/>
<dbReference type="PANTHER" id="PTHR38781">
    <property type="entry name" value="ANTITOXIN DINJ-RELATED"/>
    <property type="match status" value="1"/>
</dbReference>
<comment type="caution">
    <text evidence="3">The sequence shown here is derived from an EMBL/GenBank/DDBJ whole genome shotgun (WGS) entry which is preliminary data.</text>
</comment>
<evidence type="ECO:0000256" key="2">
    <source>
        <dbReference type="ARBA" id="ARBA00022649"/>
    </source>
</evidence>
<dbReference type="Gene3D" id="1.10.1220.10">
    <property type="entry name" value="Met repressor-like"/>
    <property type="match status" value="1"/>
</dbReference>
<gene>
    <name evidence="3" type="ORF">B0187_06940</name>
</gene>